<feature type="region of interest" description="Disordered" evidence="1">
    <location>
        <begin position="638"/>
        <end position="673"/>
    </location>
</feature>
<feature type="region of interest" description="Disordered" evidence="1">
    <location>
        <begin position="570"/>
        <end position="592"/>
    </location>
</feature>
<feature type="compositionally biased region" description="Polar residues" evidence="1">
    <location>
        <begin position="369"/>
        <end position="388"/>
    </location>
</feature>
<evidence type="ECO:0000313" key="3">
    <source>
        <dbReference type="Proteomes" id="UP000762676"/>
    </source>
</evidence>
<reference evidence="2 3" key="1">
    <citation type="journal article" date="2021" name="Elife">
        <title>Chloroplast acquisition without the gene transfer in kleptoplastic sea slugs, Plakobranchus ocellatus.</title>
        <authorList>
            <person name="Maeda T."/>
            <person name="Takahashi S."/>
            <person name="Yoshida T."/>
            <person name="Shimamura S."/>
            <person name="Takaki Y."/>
            <person name="Nagai Y."/>
            <person name="Toyoda A."/>
            <person name="Suzuki Y."/>
            <person name="Arimoto A."/>
            <person name="Ishii H."/>
            <person name="Satoh N."/>
            <person name="Nishiyama T."/>
            <person name="Hasebe M."/>
            <person name="Maruyama T."/>
            <person name="Minagawa J."/>
            <person name="Obokata J."/>
            <person name="Shigenobu S."/>
        </authorList>
    </citation>
    <scope>NUCLEOTIDE SEQUENCE [LARGE SCALE GENOMIC DNA]</scope>
</reference>
<feature type="compositionally biased region" description="Low complexity" evidence="1">
    <location>
        <begin position="421"/>
        <end position="432"/>
    </location>
</feature>
<feature type="compositionally biased region" description="Low complexity" evidence="1">
    <location>
        <begin position="50"/>
        <end position="77"/>
    </location>
</feature>
<evidence type="ECO:0000313" key="2">
    <source>
        <dbReference type="EMBL" id="GFS16860.1"/>
    </source>
</evidence>
<name>A0AAV4J399_9GAST</name>
<keyword evidence="3" id="KW-1185">Reference proteome</keyword>
<sequence length="673" mass="72405">MFLFLGPASDERAELYLWDEDVSDLSSPPQGVVNPGLTPPAVPPRKGRLSSVNTKTSNSTSNINPNPTPTTSVSQPVEQPCSPHPSEGFVNATCIPTLKSPHHEGVHRPKGIPPARLSLPVHDKLSGLDALPSRDRICSSQESRSSLQHDGHREPGHKTMGAHGSSVVLSDRFQDISENPSKPCHLVAVTRSNAGRNNCMLNLALQESSVATREDSENRSKTHGRMKAAQNRNSVKSVLLQDGLASSATHVYSDGVVLDAAGSKNWADYPSAVAADGAECCDPNFATCLQNNANTHSALRNKSSFWTSQGYVSAMERRRRNFSSSSLPLSLMTTHTIEEVDDTEETTSITGGVQKTDIKQNKPPFEPLNPQQRQYANPHQQRSNSYGGSISPRAPRIPLRVLRREARVPSMGSPPRSHHVPSCTSTSCPACSDNSPVATDQNNVAGTGNANLNNSSNTSPCNSGPPSEADTTLSDVDIVGESFSSRYPWQRDVGIQCFMPTDVSLKSLTSADYRLQYSQYGRLHRAAPGPGFFRSLSASSNNASGCSPCSSPPLVPGTPQHRLYLSQRYSDNLPGSANISPSDQSYQHQMSQGNVQETGLPFEASAQGQPRHKPPLYRSQTASPVTAGCAVAAQQDMVNNAGSPSQGSPFSTRRANFKRRPRPSSMGAVENIR</sequence>
<organism evidence="2 3">
    <name type="scientific">Elysia marginata</name>
    <dbReference type="NCBI Taxonomy" id="1093978"/>
    <lineage>
        <taxon>Eukaryota</taxon>
        <taxon>Metazoa</taxon>
        <taxon>Spiralia</taxon>
        <taxon>Lophotrochozoa</taxon>
        <taxon>Mollusca</taxon>
        <taxon>Gastropoda</taxon>
        <taxon>Heterobranchia</taxon>
        <taxon>Euthyneura</taxon>
        <taxon>Panpulmonata</taxon>
        <taxon>Sacoglossa</taxon>
        <taxon>Placobranchoidea</taxon>
        <taxon>Plakobranchidae</taxon>
        <taxon>Elysia</taxon>
    </lineage>
</organism>
<protein>
    <submittedName>
        <fullName evidence="2">Uncharacterized protein</fullName>
    </submittedName>
</protein>
<evidence type="ECO:0000256" key="1">
    <source>
        <dbReference type="SAM" id="MobiDB-lite"/>
    </source>
</evidence>
<feature type="compositionally biased region" description="Polar residues" evidence="1">
    <location>
        <begin position="638"/>
        <end position="654"/>
    </location>
</feature>
<feature type="region of interest" description="Disordered" evidence="1">
    <location>
        <begin position="136"/>
        <end position="163"/>
    </location>
</feature>
<feature type="compositionally biased region" description="Basic and acidic residues" evidence="1">
    <location>
        <begin position="147"/>
        <end position="157"/>
    </location>
</feature>
<dbReference type="AlphaFoldDB" id="A0AAV4J399"/>
<comment type="caution">
    <text evidence="2">The sequence shown here is derived from an EMBL/GenBank/DDBJ whole genome shotgun (WGS) entry which is preliminary data.</text>
</comment>
<proteinExistence type="predicted"/>
<gene>
    <name evidence="2" type="ORF">ElyMa_003224700</name>
</gene>
<feature type="region of interest" description="Disordered" evidence="1">
    <location>
        <begin position="24"/>
        <end position="84"/>
    </location>
</feature>
<feature type="region of interest" description="Disordered" evidence="1">
    <location>
        <begin position="341"/>
        <end position="472"/>
    </location>
</feature>
<accession>A0AAV4J399</accession>
<dbReference type="Proteomes" id="UP000762676">
    <property type="component" value="Unassembled WGS sequence"/>
</dbReference>
<dbReference type="EMBL" id="BMAT01006634">
    <property type="protein sequence ID" value="GFS16860.1"/>
    <property type="molecule type" value="Genomic_DNA"/>
</dbReference>
<feature type="compositionally biased region" description="Polar residues" evidence="1">
    <location>
        <begin position="433"/>
        <end position="472"/>
    </location>
</feature>
<feature type="region of interest" description="Disordered" evidence="1">
    <location>
        <begin position="210"/>
        <end position="231"/>
    </location>
</feature>